<keyword evidence="4" id="KW-1185">Reference proteome</keyword>
<sequence>MREDKLMIQDIMKNFLYITIMTLISLTAYSQSTGRALSTGNENYQQKNYSQAEASYRIANSKSPEKATADYNMGNSLYKQKLNNEAVSAYLRSAQKAQTKAEKHQAYHNLGNAYMKDKNYKAAEEAYKNALRNNPKDEETRYNYAVAKKLNEENPQQDQDNQDNQDNQDQNDQQNQDNKDNQDNQNQDNQNDQDNQDQNDQQNQDNKDSQDNQNQDKDNQDQKDKPEPSPQEQQEKQSKEQMERLLDAVNRDERAVQQRLINKDKKGEKTEAVQGARKKDW</sequence>
<keyword evidence="1" id="KW-0802">TPR repeat</keyword>
<evidence type="ECO:0000256" key="1">
    <source>
        <dbReference type="PROSITE-ProRule" id="PRU00339"/>
    </source>
</evidence>
<feature type="repeat" description="TPR" evidence="1">
    <location>
        <begin position="104"/>
        <end position="137"/>
    </location>
</feature>
<evidence type="ECO:0000313" key="3">
    <source>
        <dbReference type="EMBL" id="TDS52180.1"/>
    </source>
</evidence>
<dbReference type="SUPFAM" id="SSF48452">
    <property type="entry name" value="TPR-like"/>
    <property type="match status" value="1"/>
</dbReference>
<dbReference type="InterPro" id="IPR019734">
    <property type="entry name" value="TPR_rpt"/>
</dbReference>
<comment type="caution">
    <text evidence="3">The sequence shown here is derived from an EMBL/GenBank/DDBJ whole genome shotgun (WGS) entry which is preliminary data.</text>
</comment>
<gene>
    <name evidence="3" type="ORF">C8P70_13224</name>
</gene>
<reference evidence="3 4" key="1">
    <citation type="submission" date="2019-03" db="EMBL/GenBank/DDBJ databases">
        <title>Genomic Encyclopedia of Archaeal and Bacterial Type Strains, Phase II (KMG-II): from individual species to whole genera.</title>
        <authorList>
            <person name="Goeker M."/>
        </authorList>
    </citation>
    <scope>NUCLEOTIDE SEQUENCE [LARGE SCALE GENOMIC DNA]</scope>
    <source>
        <strain evidence="3 4">DSM 28213</strain>
    </source>
</reference>
<evidence type="ECO:0000256" key="2">
    <source>
        <dbReference type="SAM" id="MobiDB-lite"/>
    </source>
</evidence>
<organism evidence="3 4">
    <name type="scientific">Myroides indicus</name>
    <dbReference type="NCBI Taxonomy" id="1323422"/>
    <lineage>
        <taxon>Bacteria</taxon>
        <taxon>Pseudomonadati</taxon>
        <taxon>Bacteroidota</taxon>
        <taxon>Flavobacteriia</taxon>
        <taxon>Flavobacteriales</taxon>
        <taxon>Flavobacteriaceae</taxon>
        <taxon>Myroides</taxon>
    </lineage>
</organism>
<dbReference type="EMBL" id="SOAG01000032">
    <property type="protein sequence ID" value="TDS52180.1"/>
    <property type="molecule type" value="Genomic_DNA"/>
</dbReference>
<feature type="compositionally biased region" description="Basic and acidic residues" evidence="2">
    <location>
        <begin position="205"/>
        <end position="281"/>
    </location>
</feature>
<feature type="compositionally biased region" description="Low complexity" evidence="2">
    <location>
        <begin position="183"/>
        <end position="204"/>
    </location>
</feature>
<protein>
    <submittedName>
        <fullName evidence="3">Tetratricopeptide repeat protein</fullName>
    </submittedName>
</protein>
<dbReference type="Gene3D" id="1.25.40.10">
    <property type="entry name" value="Tetratricopeptide repeat domain"/>
    <property type="match status" value="1"/>
</dbReference>
<dbReference type="InterPro" id="IPR011990">
    <property type="entry name" value="TPR-like_helical_dom_sf"/>
</dbReference>
<dbReference type="PROSITE" id="PS50005">
    <property type="entry name" value="TPR"/>
    <property type="match status" value="1"/>
</dbReference>
<accession>A0A4R7EWD1</accession>
<dbReference type="PROSITE" id="PS50293">
    <property type="entry name" value="TPR_REGION"/>
    <property type="match status" value="1"/>
</dbReference>
<dbReference type="Proteomes" id="UP000295215">
    <property type="component" value="Unassembled WGS sequence"/>
</dbReference>
<proteinExistence type="predicted"/>
<name>A0A4R7EWD1_9FLAO</name>
<dbReference type="Pfam" id="PF00515">
    <property type="entry name" value="TPR_1"/>
    <property type="match status" value="1"/>
</dbReference>
<dbReference type="Pfam" id="PF13432">
    <property type="entry name" value="TPR_16"/>
    <property type="match status" value="1"/>
</dbReference>
<dbReference type="SMART" id="SM00028">
    <property type="entry name" value="TPR"/>
    <property type="match status" value="2"/>
</dbReference>
<evidence type="ECO:0000313" key="4">
    <source>
        <dbReference type="Proteomes" id="UP000295215"/>
    </source>
</evidence>
<feature type="compositionally biased region" description="Low complexity" evidence="2">
    <location>
        <begin position="156"/>
        <end position="176"/>
    </location>
</feature>
<dbReference type="RefSeq" id="WP_243832705.1">
    <property type="nucleotide sequence ID" value="NZ_SOAG01000032.1"/>
</dbReference>
<feature type="region of interest" description="Disordered" evidence="2">
    <location>
        <begin position="154"/>
        <end position="281"/>
    </location>
</feature>
<dbReference type="AlphaFoldDB" id="A0A4R7EWD1"/>